<keyword evidence="6 15" id="KW-0812">Transmembrane</keyword>
<dbReference type="AlphaFoldDB" id="A0A7E4VPV4"/>
<comment type="pathway">
    <text evidence="13">Phospholipid metabolism.</text>
</comment>
<dbReference type="WBParaSite" id="Pan_g23763.t1">
    <property type="protein sequence ID" value="Pan_g23763.t1"/>
    <property type="gene ID" value="Pan_g23763"/>
</dbReference>
<sequence>MWQVFLLYYFYLLLCIVSFVILLSVTGRSTGIREKAAELLLLVFEWASTQITDETFDESDEESSEEEEFPPPAVDDDVASTSSASSWTSGKPGRRKRRSTSNDHPLISRQWSESIENKLSSQSHLEDLPQRSNTVKVIVNDTLEFVTAGVESIIEDSVTNRFSAAQLASWNLLSRNKSTYVYINWKLNLIYLAGVLFRYVVLFPIRFILFITSLCLMFSLTAIIGHVPNPKWRKALNRIAMLTCFRIFSRSFSSIIRHHNTENMAKGGGICVANHTSPIDVMILSCDNVYAMIGQRQGGILGLLQSTLSKAEHHIWFERSEAKDRASVSHALEDHVNDPTKLPILIFPEGTCINNTSVMLFKKGSFEVASTIYPIALKYDNRLGDAFWNSHTTGYFAYLMGMMTSWALICDVWYLPSVTRQDDETAIDFARRVKRMIAKKGGLVDLEWDGNLKRSNVPERLKQEQKEMFYNYLQRTTSLCSCDPPDVEKLKRLMEEPIVEAFSENENESPDAHADESTEYGEALLDEKLHDGAVRQRRQIPEGLIPRPLASQENTTASA</sequence>
<evidence type="ECO:0000256" key="15">
    <source>
        <dbReference type="SAM" id="Phobius"/>
    </source>
</evidence>
<dbReference type="CDD" id="cd07991">
    <property type="entry name" value="LPLAT_LPCAT1-like"/>
    <property type="match status" value="1"/>
</dbReference>
<dbReference type="GO" id="GO:0005783">
    <property type="term" value="C:endoplasmic reticulum"/>
    <property type="evidence" value="ECO:0007669"/>
    <property type="project" value="TreeGrafter"/>
</dbReference>
<keyword evidence="12" id="KW-0012">Acyltransferase</keyword>
<keyword evidence="7 15" id="KW-1133">Transmembrane helix</keyword>
<evidence type="ECO:0000256" key="8">
    <source>
        <dbReference type="ARBA" id="ARBA00023098"/>
    </source>
</evidence>
<dbReference type="GO" id="GO:0008654">
    <property type="term" value="P:phospholipid biosynthetic process"/>
    <property type="evidence" value="ECO:0007669"/>
    <property type="project" value="UniProtKB-KW"/>
</dbReference>
<keyword evidence="5" id="KW-0808">Transferase</keyword>
<evidence type="ECO:0000256" key="14">
    <source>
        <dbReference type="SAM" id="MobiDB-lite"/>
    </source>
</evidence>
<feature type="transmembrane region" description="Helical" evidence="15">
    <location>
        <begin position="6"/>
        <end position="25"/>
    </location>
</feature>
<evidence type="ECO:0000313" key="17">
    <source>
        <dbReference type="Proteomes" id="UP000492821"/>
    </source>
</evidence>
<dbReference type="GO" id="GO:0004366">
    <property type="term" value="F:glycerol-3-phosphate O-acyltransferase activity"/>
    <property type="evidence" value="ECO:0007669"/>
    <property type="project" value="TreeGrafter"/>
</dbReference>
<evidence type="ECO:0000256" key="12">
    <source>
        <dbReference type="ARBA" id="ARBA00023315"/>
    </source>
</evidence>
<dbReference type="InterPro" id="IPR045252">
    <property type="entry name" value="LPCAT1-like"/>
</dbReference>
<evidence type="ECO:0000256" key="3">
    <source>
        <dbReference type="ARBA" id="ARBA00008655"/>
    </source>
</evidence>
<dbReference type="PANTHER" id="PTHR23063:SF53">
    <property type="entry name" value="PHOSPHOLIPID_GLYCEROL ACYLTRANSFERASE DOMAIN-CONTAINING PROTEIN"/>
    <property type="match status" value="1"/>
</dbReference>
<feature type="transmembrane region" description="Helical" evidence="15">
    <location>
        <begin position="207"/>
        <end position="228"/>
    </location>
</feature>
<proteinExistence type="inferred from homology"/>
<protein>
    <submittedName>
        <fullName evidence="18">PlsC domain-containing protein</fullName>
    </submittedName>
</protein>
<feature type="compositionally biased region" description="Acidic residues" evidence="14">
    <location>
        <begin position="55"/>
        <end position="78"/>
    </location>
</feature>
<dbReference type="Proteomes" id="UP000492821">
    <property type="component" value="Unassembled WGS sequence"/>
</dbReference>
<accession>A0A7E4VPV4</accession>
<comment type="similarity">
    <text evidence="3">Belongs to the 1-acyl-sn-glycerol-3-phosphate acyltransferase family.</text>
</comment>
<dbReference type="GO" id="GO:0016020">
    <property type="term" value="C:membrane"/>
    <property type="evidence" value="ECO:0007669"/>
    <property type="project" value="UniProtKB-SubCell"/>
</dbReference>
<keyword evidence="8" id="KW-0443">Lipid metabolism</keyword>
<organism evidence="17 18">
    <name type="scientific">Panagrellus redivivus</name>
    <name type="common">Microworm</name>
    <dbReference type="NCBI Taxonomy" id="6233"/>
    <lineage>
        <taxon>Eukaryota</taxon>
        <taxon>Metazoa</taxon>
        <taxon>Ecdysozoa</taxon>
        <taxon>Nematoda</taxon>
        <taxon>Chromadorea</taxon>
        <taxon>Rhabditida</taxon>
        <taxon>Tylenchina</taxon>
        <taxon>Panagrolaimomorpha</taxon>
        <taxon>Panagrolaimoidea</taxon>
        <taxon>Panagrolaimidae</taxon>
        <taxon>Panagrellus</taxon>
    </lineage>
</organism>
<keyword evidence="10" id="KW-0594">Phospholipid biosynthesis</keyword>
<feature type="region of interest" description="Disordered" evidence="14">
    <location>
        <begin position="502"/>
        <end position="559"/>
    </location>
</feature>
<evidence type="ECO:0000256" key="5">
    <source>
        <dbReference type="ARBA" id="ARBA00022679"/>
    </source>
</evidence>
<dbReference type="Pfam" id="PF01553">
    <property type="entry name" value="Acyltransferase"/>
    <property type="match status" value="1"/>
</dbReference>
<dbReference type="SUPFAM" id="SSF69593">
    <property type="entry name" value="Glycerol-3-phosphate (1)-acyltransferase"/>
    <property type="match status" value="1"/>
</dbReference>
<dbReference type="SMART" id="SM00563">
    <property type="entry name" value="PlsC"/>
    <property type="match status" value="1"/>
</dbReference>
<evidence type="ECO:0000256" key="4">
    <source>
        <dbReference type="ARBA" id="ARBA00022516"/>
    </source>
</evidence>
<dbReference type="InterPro" id="IPR002123">
    <property type="entry name" value="Plipid/glycerol_acylTrfase"/>
</dbReference>
<evidence type="ECO:0000256" key="1">
    <source>
        <dbReference type="ARBA" id="ARBA00004370"/>
    </source>
</evidence>
<comment type="pathway">
    <text evidence="2">Lipid metabolism.</text>
</comment>
<evidence type="ECO:0000259" key="16">
    <source>
        <dbReference type="SMART" id="SM00563"/>
    </source>
</evidence>
<dbReference type="PANTHER" id="PTHR23063">
    <property type="entry name" value="PHOSPHOLIPID ACYLTRANSFERASE"/>
    <property type="match status" value="1"/>
</dbReference>
<reference evidence="18" key="2">
    <citation type="submission" date="2020-10" db="UniProtKB">
        <authorList>
            <consortium name="WormBaseParasite"/>
        </authorList>
    </citation>
    <scope>IDENTIFICATION</scope>
</reference>
<keyword evidence="9 15" id="KW-0472">Membrane</keyword>
<keyword evidence="11" id="KW-1208">Phospholipid metabolism</keyword>
<reference evidence="17" key="1">
    <citation type="journal article" date="2013" name="Genetics">
        <title>The draft genome and transcriptome of Panagrellus redivivus are shaped by the harsh demands of a free-living lifestyle.</title>
        <authorList>
            <person name="Srinivasan J."/>
            <person name="Dillman A.R."/>
            <person name="Macchietto M.G."/>
            <person name="Heikkinen L."/>
            <person name="Lakso M."/>
            <person name="Fracchia K.M."/>
            <person name="Antoshechkin I."/>
            <person name="Mortazavi A."/>
            <person name="Wong G."/>
            <person name="Sternberg P.W."/>
        </authorList>
    </citation>
    <scope>NUCLEOTIDE SEQUENCE [LARGE SCALE GENOMIC DNA]</scope>
    <source>
        <strain evidence="17">MT8872</strain>
    </source>
</reference>
<evidence type="ECO:0000256" key="10">
    <source>
        <dbReference type="ARBA" id="ARBA00023209"/>
    </source>
</evidence>
<feature type="transmembrane region" description="Helical" evidence="15">
    <location>
        <begin position="180"/>
        <end position="201"/>
    </location>
</feature>
<evidence type="ECO:0000256" key="2">
    <source>
        <dbReference type="ARBA" id="ARBA00005189"/>
    </source>
</evidence>
<evidence type="ECO:0000256" key="6">
    <source>
        <dbReference type="ARBA" id="ARBA00022692"/>
    </source>
</evidence>
<feature type="transmembrane region" description="Helical" evidence="15">
    <location>
        <begin position="395"/>
        <end position="415"/>
    </location>
</feature>
<feature type="compositionally biased region" description="Low complexity" evidence="14">
    <location>
        <begin position="79"/>
        <end position="89"/>
    </location>
</feature>
<keyword evidence="4" id="KW-0444">Lipid biosynthesis</keyword>
<feature type="region of interest" description="Disordered" evidence="14">
    <location>
        <begin position="55"/>
        <end position="105"/>
    </location>
</feature>
<evidence type="ECO:0000256" key="7">
    <source>
        <dbReference type="ARBA" id="ARBA00022989"/>
    </source>
</evidence>
<keyword evidence="17" id="KW-1185">Reference proteome</keyword>
<dbReference type="GO" id="GO:0019432">
    <property type="term" value="P:triglyceride biosynthetic process"/>
    <property type="evidence" value="ECO:0007669"/>
    <property type="project" value="TreeGrafter"/>
</dbReference>
<evidence type="ECO:0000256" key="9">
    <source>
        <dbReference type="ARBA" id="ARBA00023136"/>
    </source>
</evidence>
<evidence type="ECO:0000256" key="11">
    <source>
        <dbReference type="ARBA" id="ARBA00023264"/>
    </source>
</evidence>
<evidence type="ECO:0000256" key="13">
    <source>
        <dbReference type="ARBA" id="ARBA00025707"/>
    </source>
</evidence>
<name>A0A7E4VPV4_PANRE</name>
<feature type="domain" description="Phospholipid/glycerol acyltransferase" evidence="16">
    <location>
        <begin position="269"/>
        <end position="380"/>
    </location>
</feature>
<evidence type="ECO:0000313" key="18">
    <source>
        <dbReference type="WBParaSite" id="Pan_g23763.t1"/>
    </source>
</evidence>
<feature type="compositionally biased region" description="Basic and acidic residues" evidence="14">
    <location>
        <begin position="525"/>
        <end position="534"/>
    </location>
</feature>
<comment type="subcellular location">
    <subcellularLocation>
        <location evidence="1">Membrane</location>
    </subcellularLocation>
</comment>